<dbReference type="PANTHER" id="PTHR33055">
    <property type="entry name" value="TRANSPOSASE FOR INSERTION SEQUENCE ELEMENT IS1111A"/>
    <property type="match status" value="1"/>
</dbReference>
<dbReference type="GO" id="GO:0004803">
    <property type="term" value="F:transposase activity"/>
    <property type="evidence" value="ECO:0007669"/>
    <property type="project" value="InterPro"/>
</dbReference>
<gene>
    <name evidence="3" type="ORF">HCB69_07090</name>
    <name evidence="4" type="ORF">HCC36_02885</name>
</gene>
<dbReference type="EMBL" id="JAARZS010000014">
    <property type="protein sequence ID" value="MBC2284138.1"/>
    <property type="molecule type" value="Genomic_DNA"/>
</dbReference>
<evidence type="ECO:0000313" key="4">
    <source>
        <dbReference type="EMBL" id="MBC2292167.1"/>
    </source>
</evidence>
<dbReference type="RefSeq" id="WP_185628375.1">
    <property type="nucleotide sequence ID" value="NZ_JAARZS010000014.1"/>
</dbReference>
<dbReference type="InterPro" id="IPR047650">
    <property type="entry name" value="Transpos_IS110"/>
</dbReference>
<evidence type="ECO:0000313" key="6">
    <source>
        <dbReference type="Proteomes" id="UP000585696"/>
    </source>
</evidence>
<evidence type="ECO:0000313" key="5">
    <source>
        <dbReference type="Proteomes" id="UP000543005"/>
    </source>
</evidence>
<dbReference type="Proteomes" id="UP000543005">
    <property type="component" value="Unassembled WGS sequence"/>
</dbReference>
<evidence type="ECO:0000313" key="3">
    <source>
        <dbReference type="EMBL" id="MBC2284138.1"/>
    </source>
</evidence>
<dbReference type="PANTHER" id="PTHR33055:SF17">
    <property type="entry name" value="THIRD ORF IN TRANSPOSON ISC1491"/>
    <property type="match status" value="1"/>
</dbReference>
<comment type="caution">
    <text evidence="4">The sequence shown here is derived from an EMBL/GenBank/DDBJ whole genome shotgun (WGS) entry which is preliminary data.</text>
</comment>
<sequence length="405" mass="47056">MQTIIAFDVSMGKSYMVIYQNGQCVEEKEIQHNKKDFQALHVTIQSLFMRYAQYPEIVFEATGVYSKVLESFMQANQYPYYLLNPLEAKQQCDRLRVHKTDRSDAHRLAQTHPTSNRKPKVFERTEYRQLRVLSRFYEEIDKEIILIKNRLHNALQLTFPELASIFPNQNSALYLNVLLLFPHPELVLSCSRTVLKNKLLANTKKNLSSERALKKAEELVSIASSSYPAVTLEDVTVSKVRYYAEKISHLLCKKQEIIEEMEALASPLPEYDILRQIPGIGSSSAVRFIAEAGDVRRFTTSRELNAYAGIDIRRYQSGKTFYSDHINKRGNPKLRKLLYLMIQNMLKKQQSTPNHIVHYYYKQKEEPYNKCHKVASVACINKLLKTIHYLTKTNQMYDYSLATTS</sequence>
<dbReference type="Gene3D" id="1.10.287.4070">
    <property type="match status" value="1"/>
</dbReference>
<organism evidence="4 5">
    <name type="scientific">Listeria booriae</name>
    <dbReference type="NCBI Taxonomy" id="1552123"/>
    <lineage>
        <taxon>Bacteria</taxon>
        <taxon>Bacillati</taxon>
        <taxon>Bacillota</taxon>
        <taxon>Bacilli</taxon>
        <taxon>Bacillales</taxon>
        <taxon>Listeriaceae</taxon>
        <taxon>Listeria</taxon>
    </lineage>
</organism>
<dbReference type="GO" id="GO:0003677">
    <property type="term" value="F:DNA binding"/>
    <property type="evidence" value="ECO:0007669"/>
    <property type="project" value="InterPro"/>
</dbReference>
<dbReference type="Pfam" id="PF01548">
    <property type="entry name" value="DEDD_Tnp_IS110"/>
    <property type="match status" value="1"/>
</dbReference>
<dbReference type="Pfam" id="PF02371">
    <property type="entry name" value="Transposase_20"/>
    <property type="match status" value="1"/>
</dbReference>
<dbReference type="NCBIfam" id="NF033542">
    <property type="entry name" value="transpos_IS110"/>
    <property type="match status" value="1"/>
</dbReference>
<dbReference type="GO" id="GO:0006313">
    <property type="term" value="P:DNA transposition"/>
    <property type="evidence" value="ECO:0007669"/>
    <property type="project" value="InterPro"/>
</dbReference>
<proteinExistence type="predicted"/>
<dbReference type="Proteomes" id="UP000585696">
    <property type="component" value="Unassembled WGS sequence"/>
</dbReference>
<dbReference type="AlphaFoldDB" id="A0A842G9Y3"/>
<dbReference type="InterPro" id="IPR002525">
    <property type="entry name" value="Transp_IS110-like_N"/>
</dbReference>
<name>A0A842G9Y3_9LIST</name>
<accession>A0A842G9Y3</accession>
<feature type="domain" description="Transposase IS116/IS110/IS902 C-terminal" evidence="2">
    <location>
        <begin position="272"/>
        <end position="350"/>
    </location>
</feature>
<evidence type="ECO:0000259" key="1">
    <source>
        <dbReference type="Pfam" id="PF01548"/>
    </source>
</evidence>
<dbReference type="EMBL" id="JAARZT010000004">
    <property type="protein sequence ID" value="MBC2292167.1"/>
    <property type="molecule type" value="Genomic_DNA"/>
</dbReference>
<dbReference type="InterPro" id="IPR003346">
    <property type="entry name" value="Transposase_20"/>
</dbReference>
<evidence type="ECO:0000259" key="2">
    <source>
        <dbReference type="Pfam" id="PF02371"/>
    </source>
</evidence>
<feature type="domain" description="Transposase IS110-like N-terminal" evidence="1">
    <location>
        <begin position="8"/>
        <end position="160"/>
    </location>
</feature>
<protein>
    <submittedName>
        <fullName evidence="4">IS110 family transposase</fullName>
    </submittedName>
</protein>
<reference evidence="5 6" key="1">
    <citation type="submission" date="2020-03" db="EMBL/GenBank/DDBJ databases">
        <title>Soil Listeria distribution.</title>
        <authorList>
            <person name="Liao J."/>
            <person name="Wiedmann M."/>
        </authorList>
    </citation>
    <scope>NUCLEOTIDE SEQUENCE [LARGE SCALE GENOMIC DNA]</scope>
    <source>
        <strain evidence="4 5">FSL L7-0051</strain>
        <strain evidence="3 6">FSL L7-0054</strain>
    </source>
</reference>